<dbReference type="PROSITE" id="PS00723">
    <property type="entry name" value="POLYPRENYL_SYNTHASE_1"/>
    <property type="match status" value="1"/>
</dbReference>
<accession>A0A7C8JF31</accession>
<evidence type="ECO:0000313" key="7">
    <source>
        <dbReference type="Proteomes" id="UP000480548"/>
    </source>
</evidence>
<evidence type="ECO:0000256" key="1">
    <source>
        <dbReference type="ARBA" id="ARBA00022679"/>
    </source>
</evidence>
<dbReference type="EMBL" id="WIQZ01000172">
    <property type="protein sequence ID" value="KAF3119596.1"/>
    <property type="molecule type" value="Genomic_DNA"/>
</dbReference>
<organism evidence="6 7">
    <name type="scientific">Orbilia oligospora</name>
    <name type="common">Nematode-trapping fungus</name>
    <name type="synonym">Arthrobotrys oligospora</name>
    <dbReference type="NCBI Taxonomy" id="2813651"/>
    <lineage>
        <taxon>Eukaryota</taxon>
        <taxon>Fungi</taxon>
        <taxon>Dikarya</taxon>
        <taxon>Ascomycota</taxon>
        <taxon>Pezizomycotina</taxon>
        <taxon>Orbiliomycetes</taxon>
        <taxon>Orbiliales</taxon>
        <taxon>Orbiliaceae</taxon>
        <taxon>Orbilia</taxon>
    </lineage>
</organism>
<dbReference type="SUPFAM" id="SSF48576">
    <property type="entry name" value="Terpenoid synthases"/>
    <property type="match status" value="2"/>
</dbReference>
<evidence type="ECO:0000256" key="2">
    <source>
        <dbReference type="ARBA" id="ARBA00022723"/>
    </source>
</evidence>
<dbReference type="GO" id="GO:0046165">
    <property type="term" value="P:alcohol biosynthetic process"/>
    <property type="evidence" value="ECO:0007669"/>
    <property type="project" value="UniProtKB-ARBA"/>
</dbReference>
<name>A0A7C8JF31_ORBOL</name>
<keyword evidence="2" id="KW-0479">Metal-binding</keyword>
<sequence length="660" mass="76066">MVDLLQFGIDINATSDLLDVASYDTYGFAEGFPFRKYKFESLADGGTDRCRSDWVSYVGPVEVWGNHNPSCGNLVTLLFPMCKPERMALVSYIFEFGFLYDGALEASQNSSLDINTRSLSLNETEHRAIKSVSGTKQIQAKILLELVKVDPVCAEVVIGAWQRMVLNTAEYDKSRIFHDFEEYIDFRIIDAGILFSCSLALFGMAIELSDKETNLLADIVRPCFAALSLTNDYFSFEVEYREFLDTGADTLVNCVWLFMQWEKQDVEAAKNTVRRRINEFERDFLRRREELEKCYAEYDPRLLQYLESLFYTIAGNVIWSSTCPRYNPELALTSSQNASERRDTQSLESDAASETETDKCVSSVSSTAPSTISDRSDRQDRNESGKLDTRHLLAPYKYLTSMPSKGVREAFVDSLNLWFDIPERLLLEIKQIGQILHTASIMLDDLEDNSPLRRGKDAAHVIYGDAQTINSANYLIVWAMDHIRKLRNPTCMDVFFEEIQNSLIGQSYELEWRESIECPLEDEYLEMVDKNHLAVLVGRYFQIRDDLMNLIDNKYTDQKGFCEDLDEGKFSYLVLHAWRSAESEKLHVLFRERKQNKAMTRDAKEQVLDILRTVGSFEYTEKQLSQLEQEIDNEVNKLEDITGKKNWSLRLLLHKLTTRT</sequence>
<evidence type="ECO:0000256" key="3">
    <source>
        <dbReference type="ARBA" id="ARBA00022842"/>
    </source>
</evidence>
<dbReference type="GO" id="GO:0004659">
    <property type="term" value="F:prenyltransferase activity"/>
    <property type="evidence" value="ECO:0007669"/>
    <property type="project" value="InterPro"/>
</dbReference>
<comment type="caution">
    <text evidence="6">The sequence shown here is derived from an EMBL/GenBank/DDBJ whole genome shotgun (WGS) entry which is preliminary data.</text>
</comment>
<feature type="coiled-coil region" evidence="4">
    <location>
        <begin position="617"/>
        <end position="644"/>
    </location>
</feature>
<dbReference type="GO" id="GO:0008299">
    <property type="term" value="P:isoprenoid biosynthetic process"/>
    <property type="evidence" value="ECO:0007669"/>
    <property type="project" value="InterPro"/>
</dbReference>
<dbReference type="PANTHER" id="PTHR12001">
    <property type="entry name" value="GERANYLGERANYL PYROPHOSPHATE SYNTHASE"/>
    <property type="match status" value="1"/>
</dbReference>
<dbReference type="InterPro" id="IPR008949">
    <property type="entry name" value="Isoprenoid_synthase_dom_sf"/>
</dbReference>
<dbReference type="Proteomes" id="UP000480548">
    <property type="component" value="Unassembled WGS sequence"/>
</dbReference>
<dbReference type="InterPro" id="IPR000092">
    <property type="entry name" value="Polyprenyl_synt"/>
</dbReference>
<keyword evidence="4" id="KW-0175">Coiled coil</keyword>
<dbReference type="GO" id="GO:0043386">
    <property type="term" value="P:mycotoxin biosynthetic process"/>
    <property type="evidence" value="ECO:0007669"/>
    <property type="project" value="UniProtKB-ARBA"/>
</dbReference>
<evidence type="ECO:0000256" key="4">
    <source>
        <dbReference type="SAM" id="Coils"/>
    </source>
</evidence>
<dbReference type="Pfam" id="PF19086">
    <property type="entry name" value="Terpene_syn_C_2"/>
    <property type="match status" value="1"/>
</dbReference>
<dbReference type="Pfam" id="PF00348">
    <property type="entry name" value="polyprenyl_synt"/>
    <property type="match status" value="2"/>
</dbReference>
<dbReference type="GO" id="GO:0046872">
    <property type="term" value="F:metal ion binding"/>
    <property type="evidence" value="ECO:0007669"/>
    <property type="project" value="UniProtKB-KW"/>
</dbReference>
<dbReference type="PROSITE" id="PS00444">
    <property type="entry name" value="POLYPRENYL_SYNTHASE_2"/>
    <property type="match status" value="1"/>
</dbReference>
<reference evidence="6 7" key="1">
    <citation type="submission" date="2019-06" db="EMBL/GenBank/DDBJ databases">
        <authorList>
            <person name="Palmer J.M."/>
        </authorList>
    </citation>
    <scope>NUCLEOTIDE SEQUENCE [LARGE SCALE GENOMIC DNA]</scope>
    <source>
        <strain evidence="6 7">TWF703</strain>
    </source>
</reference>
<feature type="region of interest" description="Disordered" evidence="5">
    <location>
        <begin position="333"/>
        <end position="386"/>
    </location>
</feature>
<gene>
    <name evidence="6" type="ORF">TWF703_003251</name>
</gene>
<dbReference type="PANTHER" id="PTHR12001:SF72">
    <property type="entry name" value="THIJ_PFPI FAMILY PROTEIN (AFU_ORTHOLOGUE AFUA_3G01210)-RELATED"/>
    <property type="match status" value="1"/>
</dbReference>
<evidence type="ECO:0000313" key="6">
    <source>
        <dbReference type="EMBL" id="KAF3119596.1"/>
    </source>
</evidence>
<dbReference type="InterPro" id="IPR033749">
    <property type="entry name" value="Polyprenyl_synt_CS"/>
</dbReference>
<feature type="compositionally biased region" description="Low complexity" evidence="5">
    <location>
        <begin position="361"/>
        <end position="373"/>
    </location>
</feature>
<feature type="compositionally biased region" description="Basic and acidic residues" evidence="5">
    <location>
        <begin position="374"/>
        <end position="386"/>
    </location>
</feature>
<keyword evidence="3" id="KW-0460">Magnesium</keyword>
<evidence type="ECO:0000256" key="5">
    <source>
        <dbReference type="SAM" id="MobiDB-lite"/>
    </source>
</evidence>
<dbReference type="Gene3D" id="1.10.600.10">
    <property type="entry name" value="Farnesyl Diphosphate Synthase"/>
    <property type="match status" value="3"/>
</dbReference>
<protein>
    <submittedName>
        <fullName evidence="6">Uncharacterized protein</fullName>
    </submittedName>
</protein>
<keyword evidence="1" id="KW-0808">Transferase</keyword>
<proteinExistence type="predicted"/>
<dbReference type="AlphaFoldDB" id="A0A7C8JF31"/>